<feature type="coiled-coil region" evidence="1">
    <location>
        <begin position="97"/>
        <end position="169"/>
    </location>
</feature>
<dbReference type="AlphaFoldDB" id="A0AAW4W535"/>
<comment type="caution">
    <text evidence="2">The sequence shown here is derived from an EMBL/GenBank/DDBJ whole genome shotgun (WGS) entry which is preliminary data.</text>
</comment>
<feature type="coiled-coil region" evidence="1">
    <location>
        <begin position="207"/>
        <end position="234"/>
    </location>
</feature>
<keyword evidence="3" id="KW-1185">Reference proteome</keyword>
<gene>
    <name evidence="2" type="ORF">LKD40_00700</name>
</gene>
<dbReference type="Proteomes" id="UP001198612">
    <property type="component" value="Unassembled WGS sequence"/>
</dbReference>
<evidence type="ECO:0000313" key="2">
    <source>
        <dbReference type="EMBL" id="MCC2226343.1"/>
    </source>
</evidence>
<accession>A0AAW4W535</accession>
<dbReference type="RefSeq" id="WP_227588329.1">
    <property type="nucleotide sequence ID" value="NZ_JAJEQQ010000001.1"/>
</dbReference>
<evidence type="ECO:0000256" key="1">
    <source>
        <dbReference type="SAM" id="Coils"/>
    </source>
</evidence>
<evidence type="ECO:0000313" key="3">
    <source>
        <dbReference type="Proteomes" id="UP001198612"/>
    </source>
</evidence>
<evidence type="ECO:0008006" key="4">
    <source>
        <dbReference type="Google" id="ProtNLM"/>
    </source>
</evidence>
<proteinExistence type="predicted"/>
<protein>
    <recommendedName>
        <fullName evidence="4">DUF3560 domain-containing protein</fullName>
    </recommendedName>
</protein>
<dbReference type="EMBL" id="JAJEQQ010000001">
    <property type="protein sequence ID" value="MCC2226343.1"/>
    <property type="molecule type" value="Genomic_DNA"/>
</dbReference>
<keyword evidence="1" id="KW-0175">Coiled coil</keyword>
<name>A0AAW4W535_9FIRM</name>
<sequence length="303" mass="35166">MERLYCTINEEQARIAHDMMSMSDYKVGSKTEEYRGYVDKAYDLAEKVTEARPRETDRVEALAKRYSKRMAEYMNRESNIGCRCPSVMISGAGNFPVKKKEKQVQAWEKNHQFYTETQKILDKIKGILRGKDIIKSSDEDAIERLEEKLDALKENQERMRAVNKAIRLKNTKKGDEELKILGYSDEQIQELRTPDFMGRVGFPAYALQNNNANIHRVEERLKSLKAVKEKGTKETEFELFKVVENVEAMRLQIIFDEKPEADVRAVLKKNGFKWAPSQGAWQRMLNPAGKYALNRVKEELEAV</sequence>
<organism evidence="2 3">
    <name type="scientific">Blautia fusiformis</name>
    <dbReference type="NCBI Taxonomy" id="2881264"/>
    <lineage>
        <taxon>Bacteria</taxon>
        <taxon>Bacillati</taxon>
        <taxon>Bacillota</taxon>
        <taxon>Clostridia</taxon>
        <taxon>Lachnospirales</taxon>
        <taxon>Lachnospiraceae</taxon>
        <taxon>Blautia</taxon>
    </lineage>
</organism>
<reference evidence="2 3" key="1">
    <citation type="submission" date="2021-10" db="EMBL/GenBank/DDBJ databases">
        <title>Anaerobic single-cell dispensing facilitates the cultivation of human gut bacteria.</title>
        <authorList>
            <person name="Afrizal A."/>
        </authorList>
    </citation>
    <scope>NUCLEOTIDE SEQUENCE [LARGE SCALE GENOMIC DNA]</scope>
    <source>
        <strain evidence="2 3">CLA-AA-H217</strain>
    </source>
</reference>